<proteinExistence type="predicted"/>
<dbReference type="Proteomes" id="UP000600547">
    <property type="component" value="Unassembled WGS sequence"/>
</dbReference>
<dbReference type="EMBL" id="BMQG01000004">
    <property type="protein sequence ID" value="GGM39650.1"/>
    <property type="molecule type" value="Genomic_DNA"/>
</dbReference>
<reference evidence="3" key="1">
    <citation type="journal article" date="2019" name="Int. J. Syst. Evol. Microbiol.">
        <title>The Global Catalogue of Microorganisms (GCM) 10K type strain sequencing project: providing services to taxonomists for standard genome sequencing and annotation.</title>
        <authorList>
            <consortium name="The Broad Institute Genomics Platform"/>
            <consortium name="The Broad Institute Genome Sequencing Center for Infectious Disease"/>
            <person name="Wu L."/>
            <person name="Ma J."/>
        </authorList>
    </citation>
    <scope>NUCLEOTIDE SEQUENCE [LARGE SCALE GENOMIC DNA]</scope>
    <source>
        <strain evidence="3">JCM 31047</strain>
    </source>
</reference>
<gene>
    <name evidence="2" type="ORF">GCM10008956_15110</name>
</gene>
<feature type="compositionally biased region" description="Basic and acidic residues" evidence="1">
    <location>
        <begin position="78"/>
        <end position="90"/>
    </location>
</feature>
<evidence type="ECO:0000313" key="2">
    <source>
        <dbReference type="EMBL" id="GGM39650.1"/>
    </source>
</evidence>
<feature type="region of interest" description="Disordered" evidence="1">
    <location>
        <begin position="69"/>
        <end position="90"/>
    </location>
</feature>
<comment type="caution">
    <text evidence="2">The sequence shown here is derived from an EMBL/GenBank/DDBJ whole genome shotgun (WGS) entry which is preliminary data.</text>
</comment>
<evidence type="ECO:0000256" key="1">
    <source>
        <dbReference type="SAM" id="MobiDB-lite"/>
    </source>
</evidence>
<sequence length="90" mass="10063">MGGAAVKLSILELQTRIAEYTADRTALQIKLAGLPQDHPDYLPTAAAIRTAEVARQELRGELARREWLTDPRLPGSPYDRRAQRQEVHAC</sequence>
<accession>A0A8H9GMT0</accession>
<organism evidence="2 3">
    <name type="scientific">Deinococcus arenae</name>
    <dbReference type="NCBI Taxonomy" id="1452751"/>
    <lineage>
        <taxon>Bacteria</taxon>
        <taxon>Thermotogati</taxon>
        <taxon>Deinococcota</taxon>
        <taxon>Deinococci</taxon>
        <taxon>Deinococcales</taxon>
        <taxon>Deinococcaceae</taxon>
        <taxon>Deinococcus</taxon>
    </lineage>
</organism>
<evidence type="ECO:0000313" key="3">
    <source>
        <dbReference type="Proteomes" id="UP000600547"/>
    </source>
</evidence>
<keyword evidence="3" id="KW-1185">Reference proteome</keyword>
<protein>
    <submittedName>
        <fullName evidence="2">Uncharacterized protein</fullName>
    </submittedName>
</protein>
<name>A0A8H9GMT0_9DEIO</name>
<dbReference type="AlphaFoldDB" id="A0A8H9GMT0"/>